<dbReference type="HOGENOM" id="CLU_024402_1_0_6"/>
<accession>C5BK15</accession>
<evidence type="ECO:0000313" key="5">
    <source>
        <dbReference type="Proteomes" id="UP000009080"/>
    </source>
</evidence>
<dbReference type="KEGG" id="ttu:TERTU_2258"/>
<dbReference type="EMBL" id="CP001614">
    <property type="protein sequence ID" value="ACR13768.1"/>
    <property type="molecule type" value="Genomic_DNA"/>
</dbReference>
<keyword evidence="2" id="KW-0274">FAD</keyword>
<dbReference type="InterPro" id="IPR016169">
    <property type="entry name" value="FAD-bd_PCMH_sub2"/>
</dbReference>
<dbReference type="Gene3D" id="3.30.43.10">
    <property type="entry name" value="Uridine Diphospho-n-acetylenolpyruvylglucosamine Reductase, domain 2"/>
    <property type="match status" value="1"/>
</dbReference>
<dbReference type="STRING" id="377629.TERTU_2258"/>
<evidence type="ECO:0000259" key="3">
    <source>
        <dbReference type="PROSITE" id="PS51387"/>
    </source>
</evidence>
<dbReference type="InterPro" id="IPR016171">
    <property type="entry name" value="Vanillyl_alc_oxidase_C-sub2"/>
</dbReference>
<name>C5BK15_TERTT</name>
<dbReference type="Pfam" id="PF01565">
    <property type="entry name" value="FAD_binding_4"/>
    <property type="match status" value="1"/>
</dbReference>
<dbReference type="InterPro" id="IPR016166">
    <property type="entry name" value="FAD-bd_PCMH"/>
</dbReference>
<reference evidence="4 5" key="1">
    <citation type="journal article" date="2009" name="PLoS ONE">
        <title>The complete genome of Teredinibacter turnerae T7901: an intracellular endosymbiont of marine wood-boring bivalves (shipworms).</title>
        <authorList>
            <person name="Yang J.C."/>
            <person name="Madupu R."/>
            <person name="Durkin A.S."/>
            <person name="Ekborg N.A."/>
            <person name="Pedamallu C.S."/>
            <person name="Hostetler J.B."/>
            <person name="Radune D."/>
            <person name="Toms B.S."/>
            <person name="Henrissat B."/>
            <person name="Coutinho P.M."/>
            <person name="Schwarz S."/>
            <person name="Field L."/>
            <person name="Trindade-Silva A.E."/>
            <person name="Soares C.A.G."/>
            <person name="Elshahawi S."/>
            <person name="Hanora A."/>
            <person name="Schmidt E.W."/>
            <person name="Haygood M.G."/>
            <person name="Posfai J."/>
            <person name="Benner J."/>
            <person name="Madinger C."/>
            <person name="Nove J."/>
            <person name="Anton B."/>
            <person name="Chaudhary K."/>
            <person name="Foster J."/>
            <person name="Holman A."/>
            <person name="Kumar S."/>
            <person name="Lessard P.A."/>
            <person name="Luyten Y.A."/>
            <person name="Slatko B."/>
            <person name="Wood N."/>
            <person name="Wu B."/>
            <person name="Teplitski M."/>
            <person name="Mougous J.D."/>
            <person name="Ward N."/>
            <person name="Eisen J.A."/>
            <person name="Badger J.H."/>
            <person name="Distel D.L."/>
        </authorList>
    </citation>
    <scope>NUCLEOTIDE SEQUENCE [LARGE SCALE GENOMIC DNA]</scope>
    <source>
        <strain evidence="5">ATCC 39867 / T7901</strain>
    </source>
</reference>
<dbReference type="GO" id="GO:0008720">
    <property type="term" value="F:D-lactate dehydrogenase (NAD+) activity"/>
    <property type="evidence" value="ECO:0007669"/>
    <property type="project" value="TreeGrafter"/>
</dbReference>
<dbReference type="SUPFAM" id="SSF55103">
    <property type="entry name" value="FAD-linked oxidases, C-terminal domain"/>
    <property type="match status" value="1"/>
</dbReference>
<dbReference type="OrthoDB" id="9811557at2"/>
<dbReference type="AlphaFoldDB" id="C5BK15"/>
<dbReference type="eggNOG" id="COG0277">
    <property type="taxonomic scope" value="Bacteria"/>
</dbReference>
<dbReference type="SUPFAM" id="SSF56176">
    <property type="entry name" value="FAD-binding/transporter-associated domain-like"/>
    <property type="match status" value="1"/>
</dbReference>
<evidence type="ECO:0000313" key="4">
    <source>
        <dbReference type="EMBL" id="ACR13768.1"/>
    </source>
</evidence>
<dbReference type="InterPro" id="IPR016170">
    <property type="entry name" value="Cytok_DH_C_sf"/>
</dbReference>
<evidence type="ECO:0000256" key="1">
    <source>
        <dbReference type="ARBA" id="ARBA00022630"/>
    </source>
</evidence>
<dbReference type="Gene3D" id="1.10.45.10">
    <property type="entry name" value="Vanillyl-alcohol Oxidase, Chain A, domain 4"/>
    <property type="match status" value="1"/>
</dbReference>
<gene>
    <name evidence="4" type="ordered locus">TERTU_2258</name>
</gene>
<dbReference type="Gene3D" id="3.30.465.10">
    <property type="match status" value="1"/>
</dbReference>
<dbReference type="Gene3D" id="3.40.462.10">
    <property type="entry name" value="FAD-linked oxidases, C-terminal domain"/>
    <property type="match status" value="1"/>
</dbReference>
<sequence length="540" mass="59915">MEVADTRVADFITEARNALGAEFVLEKALAQAFEQCVSGHSRRIAAVVQARDIPQIRIVLQLCKKFELGLYPVSQGKNWGMGSRLPVQNGCVVLDLSGMSKIAHIDPVFGTITLEPGVTQQQVYEHLLQENLPFYMDVTGSSRESSVIGNLLERGVAYNTLRVDQLVQLEVMLADGSIVKTGFGEAPNSLVSHLYPHGLGPNLTGIFLQSNFGIVISATLTLLPKQESHFVFIANIRETRMVANVIDDLRLLLQQKILDCVVHVGNHKRREITLAPLVFEAAKKYGVTLTRGECEGLVNRTSRGDWSAVGVIAGNRHCVKAHKKIVQKTLGAYGKVGWLTAEKLRIAKNAMRLIGLKRQLIFLEAVTPLLGYALGKPSSEALRSAYWPFCNEQANWQNPDFPSDGGLIFCTPLLPMCSSAIEKFHQITQEFERTYLVKFAITLNTMNRSCIEAVISLEFDRQNADTVQRTKTIMTNLLEQCAAEGFLPYRLDIDSYRKFCNNHTELSRTSQRIKQLLDPDGIIAPGRYGLSAGPRDARAC</sequence>
<dbReference type="InterPro" id="IPR036318">
    <property type="entry name" value="FAD-bd_PCMH-like_sf"/>
</dbReference>
<dbReference type="InterPro" id="IPR016164">
    <property type="entry name" value="FAD-linked_Oxase-like_C"/>
</dbReference>
<dbReference type="PANTHER" id="PTHR11748">
    <property type="entry name" value="D-LACTATE DEHYDROGENASE"/>
    <property type="match status" value="1"/>
</dbReference>
<dbReference type="GO" id="GO:0071949">
    <property type="term" value="F:FAD binding"/>
    <property type="evidence" value="ECO:0007669"/>
    <property type="project" value="InterPro"/>
</dbReference>
<keyword evidence="1" id="KW-0285">Flavoprotein</keyword>
<organism evidence="4 5">
    <name type="scientific">Teredinibacter turnerae (strain ATCC 39867 / T7901)</name>
    <dbReference type="NCBI Taxonomy" id="377629"/>
    <lineage>
        <taxon>Bacteria</taxon>
        <taxon>Pseudomonadati</taxon>
        <taxon>Pseudomonadota</taxon>
        <taxon>Gammaproteobacteria</taxon>
        <taxon>Cellvibrionales</taxon>
        <taxon>Cellvibrionaceae</taxon>
        <taxon>Teredinibacter</taxon>
    </lineage>
</organism>
<dbReference type="PANTHER" id="PTHR11748:SF114">
    <property type="entry name" value="ARYL-ALCOHOL OXIDASE VANILLYL-ALCOHOL OXIDASE (AFU_ORTHOLOGUE AFUA_3G09500)-RELATED"/>
    <property type="match status" value="1"/>
</dbReference>
<keyword evidence="5" id="KW-1185">Reference proteome</keyword>
<dbReference type="Proteomes" id="UP000009080">
    <property type="component" value="Chromosome"/>
</dbReference>
<protein>
    <submittedName>
        <fullName evidence="4">4-cresol dehydrogenase</fullName>
    </submittedName>
</protein>
<feature type="domain" description="FAD-binding PCMH-type" evidence="3">
    <location>
        <begin position="40"/>
        <end position="225"/>
    </location>
</feature>
<evidence type="ECO:0000256" key="2">
    <source>
        <dbReference type="ARBA" id="ARBA00022827"/>
    </source>
</evidence>
<dbReference type="InterPro" id="IPR006094">
    <property type="entry name" value="Oxid_FAD_bind_N"/>
</dbReference>
<proteinExistence type="predicted"/>
<dbReference type="GO" id="GO:1903457">
    <property type="term" value="P:lactate catabolic process"/>
    <property type="evidence" value="ECO:0007669"/>
    <property type="project" value="TreeGrafter"/>
</dbReference>
<dbReference type="RefSeq" id="WP_015819883.1">
    <property type="nucleotide sequence ID" value="NC_012997.1"/>
</dbReference>
<dbReference type="GO" id="GO:0004458">
    <property type="term" value="F:D-lactate dehydrogenase (cytochrome) activity"/>
    <property type="evidence" value="ECO:0007669"/>
    <property type="project" value="TreeGrafter"/>
</dbReference>
<dbReference type="PROSITE" id="PS51387">
    <property type="entry name" value="FAD_PCMH"/>
    <property type="match status" value="1"/>
</dbReference>
<dbReference type="InterPro" id="IPR016167">
    <property type="entry name" value="FAD-bd_PCMH_sub1"/>
</dbReference>